<name>A0AAU8J613_9ACTN</name>
<dbReference type="EMBL" id="CP159534">
    <property type="protein sequence ID" value="XCJ75908.1"/>
    <property type="molecule type" value="Genomic_DNA"/>
</dbReference>
<dbReference type="AlphaFoldDB" id="A0AAU8J613"/>
<sequence length="77" mass="8597">MLSPADGPTGGTENPQDRADQDQDSTYGRQEAHAHEQPDDQQDQSDNNHHDSIRRVVFYELSPRTPADTAYAATEEN</sequence>
<dbReference type="KEGG" id="stac:ABII15_06430"/>
<gene>
    <name evidence="2" type="ORF">ABII15_06430</name>
</gene>
<evidence type="ECO:0000256" key="1">
    <source>
        <dbReference type="SAM" id="MobiDB-lite"/>
    </source>
</evidence>
<evidence type="ECO:0000313" key="2">
    <source>
        <dbReference type="EMBL" id="XCJ75908.1"/>
    </source>
</evidence>
<reference evidence="2" key="1">
    <citation type="submission" date="2024-06" db="EMBL/GenBank/DDBJ databases">
        <title>Streptomyces sp. strain HUAS MG91 genome sequences.</title>
        <authorList>
            <person name="Mo P."/>
        </authorList>
    </citation>
    <scope>NUCLEOTIDE SEQUENCE</scope>
    <source>
        <strain evidence="2">HUAS MG91</strain>
    </source>
</reference>
<organism evidence="2">
    <name type="scientific">Streptomyces tabacisoli</name>
    <dbReference type="NCBI Taxonomy" id="3156398"/>
    <lineage>
        <taxon>Bacteria</taxon>
        <taxon>Bacillati</taxon>
        <taxon>Actinomycetota</taxon>
        <taxon>Actinomycetes</taxon>
        <taxon>Kitasatosporales</taxon>
        <taxon>Streptomycetaceae</taxon>
        <taxon>Streptomyces</taxon>
    </lineage>
</organism>
<protein>
    <submittedName>
        <fullName evidence="2">Uncharacterized protein</fullName>
    </submittedName>
</protein>
<proteinExistence type="predicted"/>
<dbReference type="RefSeq" id="WP_353947328.1">
    <property type="nucleotide sequence ID" value="NZ_CP159534.1"/>
</dbReference>
<accession>A0AAU8J613</accession>
<feature type="region of interest" description="Disordered" evidence="1">
    <location>
        <begin position="1"/>
        <end position="77"/>
    </location>
</feature>